<evidence type="ECO:0000256" key="1">
    <source>
        <dbReference type="ARBA" id="ARBA00004123"/>
    </source>
</evidence>
<dbReference type="eggNOG" id="ENOG502QSZW">
    <property type="taxonomic scope" value="Eukaryota"/>
</dbReference>
<feature type="compositionally biased region" description="Low complexity" evidence="7">
    <location>
        <begin position="57"/>
        <end position="67"/>
    </location>
</feature>
<feature type="domain" description="Telomere-associated protein Rif1 N-terminal" evidence="8">
    <location>
        <begin position="122"/>
        <end position="497"/>
    </location>
</feature>
<dbReference type="PANTHER" id="PTHR22928">
    <property type="entry name" value="TELOMERE-ASSOCIATED PROTEIN RIF1"/>
    <property type="match status" value="1"/>
</dbReference>
<gene>
    <name evidence="9" type="ORF">HMPREF1120_00348</name>
</gene>
<sequence length="1501" mass="166775">MSVPGVLPPSPPSTSSRRKPCLPKDPDNSRSPASFPGSSGTRTRKRVEFSPWTNTHQPSSASQPPSSILRRKSIVPSSECHPSLKSILKPAVVEDKMPQPVSEEQDGQRSVGEMMESITQQLAQDDRSISVDAYQTLAAVIREYDEVPEEATLKNKLNTILKYIKRDLMRQVKPDEPQIADTNVMTQALKVLVIFVWKQDYAALLSDEYRTFILDRSIQVISEHTAPKSVIIHYLHLLATQDFRPGLVTTNNRVGRLLEALKSLTDHVRGNGAISERLLVYQKLLDQARPIMKAKACLWVEEMLTAMTSSMKDIRTKAMLLGVKSCSAFPASSSISSAVRSVLGRELEANKTFNLAMCRRLEKMVASKEEAPQVPQIWAVVLLLSNGPEARIENWVELKDWLKVIQKCFNSSDSAVRQQANMAWNRFIYVVRPHEASDPLMAMLAKPLIAQLERQGTDKTVKSSRSTAVSSYCNLLYYAFRPAASHKQYSRVWNEYVVKVMKSSLFEKNSANTDLACRIFIALLWNANKSTKVWKENRALENTPIEPEELPTIDCKWIRSRSNAIIDMFRVLLRYSSWGASGESDRAYIAIAWSHFLKAIGESCSKEVKPSLDTKNAVTSVLNFLAQLWNDSGVDNVESGQSLSSPQTRQLTRLAVHELDHMLILTSIESGSVSFCNTPVLREVFDAILSSWKQVQENGEMRSHLQPARNTVQTRLSQYQKCLELLNSVIIQDWQSDAQSGAGNSLHVLHIVAEGIRTLDHVLQHAPAHLLTESLTLLNMAMTMLLKDEAGIFYHWEEIAPGKPYQRFINTTVKTLAKVPPESVQPLDSLFTALVESPHIHMVKDTVKGLIYRVNQYEQRPAASRLCEVLRKLHNLAEDEVLAHEQITDRPPKIADTPGLLVEHSTAPVSGKRLAVEPQDADEESDVSPAQGGQGSQHMENEVAEDVNSSPERPVSRSRSRHDDSQVQFVAIASSPPSRDEPESQFLTAHQKEVRERQRSEPAVVFPDLRSGPRHHSKSQSQSDCEFARKAASLVERPSTPTLPTNHDQGEPEIVASPTPRARHSTKQITDIEVPSSPPSILDNRGKDDGRLEITSSPPQRPTEDAGNEIDLAILQADAQSTTAVAEEPTAEKMEKVLPAKPAAPVMENDGMQAGHDGHCDDIMEQINAPSDTPEADFAPSTVQETMTCNEMASDDQQAETGEPKVDSDEIDILIASQLSQDLDRHLSQTVEETAGPDSDELMDIQPLEERDDPQPCKRSTRSSRKRKANNHVSSSSKRKKSRFSSQRSSVSLESDVSSVMGSQMSEMLDTIEVIAPEMIEPVAVRDFAQETGAAPKEPDQPPKRRRGRPRKYPRNSQSQEQSHSQSQSESTSEVNVLVDTTNSGEVPAKEEKNIEQTFAEATLDEPQNVVGEEQDDKGEQAPIPEHEDVTDVEPSAEAAVDTSSREDVDKGEAGSGVISSLQAILERLKSTPKEEINLRAVDDLCFQIRFQAQVVAQGQP</sequence>
<feature type="region of interest" description="Disordered" evidence="7">
    <location>
        <begin position="1"/>
        <end position="81"/>
    </location>
</feature>
<evidence type="ECO:0000256" key="2">
    <source>
        <dbReference type="ARBA" id="ARBA00004574"/>
    </source>
</evidence>
<protein>
    <submittedName>
        <fullName evidence="9">RAP1-interacting factor 1</fullName>
    </submittedName>
</protein>
<feature type="compositionally biased region" description="Low complexity" evidence="7">
    <location>
        <begin position="1355"/>
        <end position="1374"/>
    </location>
</feature>
<dbReference type="GO" id="GO:0140445">
    <property type="term" value="C:chromosome, telomeric repeat region"/>
    <property type="evidence" value="ECO:0007669"/>
    <property type="project" value="TreeGrafter"/>
</dbReference>
<keyword evidence="4" id="KW-0779">Telomere</keyword>
<comment type="subcellular location">
    <subcellularLocation>
        <location evidence="2">Chromosome</location>
        <location evidence="2">Telomere</location>
    </subcellularLocation>
    <subcellularLocation>
        <location evidence="1">Nucleus</location>
    </subcellularLocation>
</comment>
<dbReference type="GO" id="GO:0005634">
    <property type="term" value="C:nucleus"/>
    <property type="evidence" value="ECO:0007669"/>
    <property type="project" value="UniProtKB-SubCell"/>
</dbReference>
<dbReference type="OrthoDB" id="5399929at2759"/>
<keyword evidence="3" id="KW-0158">Chromosome</keyword>
<feature type="region of interest" description="Disordered" evidence="7">
    <location>
        <begin position="91"/>
        <end position="110"/>
    </location>
</feature>
<evidence type="ECO:0000313" key="10">
    <source>
        <dbReference type="Proteomes" id="UP000007304"/>
    </source>
</evidence>
<dbReference type="STRING" id="858893.H6BMV3"/>
<feature type="compositionally biased region" description="Pro residues" evidence="7">
    <location>
        <begin position="1"/>
        <end position="12"/>
    </location>
</feature>
<keyword evidence="5" id="KW-0539">Nucleus</keyword>
<feature type="compositionally biased region" description="Basic residues" evidence="7">
    <location>
        <begin position="1344"/>
        <end position="1354"/>
    </location>
</feature>
<dbReference type="Proteomes" id="UP000007304">
    <property type="component" value="Unassembled WGS sequence"/>
</dbReference>
<feature type="region of interest" description="Disordered" evidence="7">
    <location>
        <begin position="1231"/>
        <end position="1304"/>
    </location>
</feature>
<feature type="compositionally biased region" description="Basic residues" evidence="7">
    <location>
        <begin position="1259"/>
        <end position="1270"/>
    </location>
</feature>
<name>H6BMV3_EXODN</name>
<dbReference type="VEuPathDB" id="FungiDB:HMPREF1120_00348"/>
<evidence type="ECO:0000256" key="6">
    <source>
        <dbReference type="ARBA" id="ARBA00023306"/>
    </source>
</evidence>
<dbReference type="SUPFAM" id="SSF48371">
    <property type="entry name" value="ARM repeat"/>
    <property type="match status" value="1"/>
</dbReference>
<dbReference type="OMA" id="PTIDCKW"/>
<dbReference type="Pfam" id="PF12231">
    <property type="entry name" value="Rif1_N"/>
    <property type="match status" value="1"/>
</dbReference>
<evidence type="ECO:0000256" key="3">
    <source>
        <dbReference type="ARBA" id="ARBA00022454"/>
    </source>
</evidence>
<dbReference type="InParanoid" id="H6BMV3"/>
<feature type="region of interest" description="Disordered" evidence="7">
    <location>
        <begin position="905"/>
        <end position="1108"/>
    </location>
</feature>
<accession>H6BMV3</accession>
<keyword evidence="10" id="KW-1185">Reference proteome</keyword>
<feature type="compositionally biased region" description="Basic and acidic residues" evidence="7">
    <location>
        <begin position="990"/>
        <end position="1000"/>
    </location>
</feature>
<feature type="compositionally biased region" description="Low complexity" evidence="7">
    <location>
        <begin position="1284"/>
        <end position="1299"/>
    </location>
</feature>
<feature type="compositionally biased region" description="Basic and acidic residues" evidence="7">
    <location>
        <begin position="1444"/>
        <end position="1453"/>
    </location>
</feature>
<feature type="compositionally biased region" description="Polar residues" evidence="7">
    <location>
        <begin position="29"/>
        <end position="41"/>
    </location>
</feature>
<feature type="region of interest" description="Disordered" evidence="7">
    <location>
        <begin position="1325"/>
        <end position="1457"/>
    </location>
</feature>
<dbReference type="RefSeq" id="XP_009152592.1">
    <property type="nucleotide sequence ID" value="XM_009154344.1"/>
</dbReference>
<dbReference type="HOGENOM" id="CLU_247822_0_0_1"/>
<dbReference type="GO" id="GO:0000723">
    <property type="term" value="P:telomere maintenance"/>
    <property type="evidence" value="ECO:0007669"/>
    <property type="project" value="TreeGrafter"/>
</dbReference>
<dbReference type="EMBL" id="JH226130">
    <property type="protein sequence ID" value="EHY52131.1"/>
    <property type="molecule type" value="Genomic_DNA"/>
</dbReference>
<dbReference type="PANTHER" id="PTHR22928:SF3">
    <property type="entry name" value="TELOMERE-ASSOCIATED PROTEIN RIF1"/>
    <property type="match status" value="1"/>
</dbReference>
<evidence type="ECO:0000256" key="4">
    <source>
        <dbReference type="ARBA" id="ARBA00022895"/>
    </source>
</evidence>
<dbReference type="GeneID" id="20304987"/>
<evidence type="ECO:0000256" key="5">
    <source>
        <dbReference type="ARBA" id="ARBA00023242"/>
    </source>
</evidence>
<dbReference type="InterPro" id="IPR022031">
    <property type="entry name" value="Rif1_N"/>
</dbReference>
<evidence type="ECO:0000313" key="9">
    <source>
        <dbReference type="EMBL" id="EHY52131.1"/>
    </source>
</evidence>
<reference evidence="9" key="1">
    <citation type="submission" date="2011-07" db="EMBL/GenBank/DDBJ databases">
        <title>The Genome Sequence of Exophiala (Wangiella) dermatitidis NIH/UT8656.</title>
        <authorList>
            <consortium name="The Broad Institute Genome Sequencing Platform"/>
            <person name="Cuomo C."/>
            <person name="Wang Z."/>
            <person name="Hunicke-Smith S."/>
            <person name="Szanislo P.J."/>
            <person name="Earl A."/>
            <person name="Young S.K."/>
            <person name="Zeng Q."/>
            <person name="Gargeya S."/>
            <person name="Fitzgerald M."/>
            <person name="Haas B."/>
            <person name="Abouelleil A."/>
            <person name="Alvarado L."/>
            <person name="Arachchi H.M."/>
            <person name="Berlin A."/>
            <person name="Brown A."/>
            <person name="Chapman S.B."/>
            <person name="Chen Z."/>
            <person name="Dunbar C."/>
            <person name="Freedman E."/>
            <person name="Gearin G."/>
            <person name="Gellesch M."/>
            <person name="Goldberg J."/>
            <person name="Griggs A."/>
            <person name="Gujja S."/>
            <person name="Heiman D."/>
            <person name="Howarth C."/>
            <person name="Larson L."/>
            <person name="Lui A."/>
            <person name="MacDonald P.J.P."/>
            <person name="Montmayeur A."/>
            <person name="Murphy C."/>
            <person name="Neiman D."/>
            <person name="Pearson M."/>
            <person name="Priest M."/>
            <person name="Roberts A."/>
            <person name="Saif S."/>
            <person name="Shea T."/>
            <person name="Shenoy N."/>
            <person name="Sisk P."/>
            <person name="Stolte C."/>
            <person name="Sykes S."/>
            <person name="Wortman J."/>
            <person name="Nusbaum C."/>
            <person name="Birren B."/>
        </authorList>
    </citation>
    <scope>NUCLEOTIDE SEQUENCE</scope>
    <source>
        <strain evidence="9">NIH/UT8656</strain>
    </source>
</reference>
<dbReference type="InterPro" id="IPR016024">
    <property type="entry name" value="ARM-type_fold"/>
</dbReference>
<evidence type="ECO:0000259" key="8">
    <source>
        <dbReference type="Pfam" id="PF12231"/>
    </source>
</evidence>
<evidence type="ECO:0000256" key="7">
    <source>
        <dbReference type="SAM" id="MobiDB-lite"/>
    </source>
</evidence>
<proteinExistence type="predicted"/>
<keyword evidence="6" id="KW-0131">Cell cycle</keyword>
<organism evidence="9 10">
    <name type="scientific">Exophiala dermatitidis (strain ATCC 34100 / CBS 525.76 / NIH/UT8656)</name>
    <name type="common">Black yeast</name>
    <name type="synonym">Wangiella dermatitidis</name>
    <dbReference type="NCBI Taxonomy" id="858893"/>
    <lineage>
        <taxon>Eukaryota</taxon>
        <taxon>Fungi</taxon>
        <taxon>Dikarya</taxon>
        <taxon>Ascomycota</taxon>
        <taxon>Pezizomycotina</taxon>
        <taxon>Eurotiomycetes</taxon>
        <taxon>Chaetothyriomycetidae</taxon>
        <taxon>Chaetothyriales</taxon>
        <taxon>Herpotrichiellaceae</taxon>
        <taxon>Exophiala</taxon>
    </lineage>
</organism>